<gene>
    <name evidence="1" type="ORF">ACOLOM_LOCUS6731</name>
</gene>
<keyword evidence="2" id="KW-1185">Reference proteome</keyword>
<protein>
    <submittedName>
        <fullName evidence="1">1723_t:CDS:1</fullName>
    </submittedName>
</protein>
<accession>A0ACA9MQM9</accession>
<comment type="caution">
    <text evidence="1">The sequence shown here is derived from an EMBL/GenBank/DDBJ whole genome shotgun (WGS) entry which is preliminary data.</text>
</comment>
<dbReference type="EMBL" id="CAJVPT010014221">
    <property type="protein sequence ID" value="CAG8602577.1"/>
    <property type="molecule type" value="Genomic_DNA"/>
</dbReference>
<evidence type="ECO:0000313" key="1">
    <source>
        <dbReference type="EMBL" id="CAG8602577.1"/>
    </source>
</evidence>
<sequence>MTHVVRTRALSETDTPTSNTIDAFALSDLLDQRKHAHDAKTAEQLAKQYRLDPLLVERLAAKYNSPSVARQNTVQMQDGEQRTYREAVWIDPPFKPASTMDISKLTPQQSQGNSNADETSAKAQKAEQEAQMKREMIATILDQDARERLNRIALVNPQLSTQVETILVRMAQTGQLRGRVSENQLIGLLDQADGASSPTTAKKGAIVMAEEEAAAANVDSLDGLLPPPP</sequence>
<dbReference type="Proteomes" id="UP000789525">
    <property type="component" value="Unassembled WGS sequence"/>
</dbReference>
<name>A0ACA9MQM9_9GLOM</name>
<proteinExistence type="predicted"/>
<reference evidence="1" key="1">
    <citation type="submission" date="2021-06" db="EMBL/GenBank/DDBJ databases">
        <authorList>
            <person name="Kallberg Y."/>
            <person name="Tangrot J."/>
            <person name="Rosling A."/>
        </authorList>
    </citation>
    <scope>NUCLEOTIDE SEQUENCE</scope>
    <source>
        <strain evidence="1">CL356</strain>
    </source>
</reference>
<organism evidence="1 2">
    <name type="scientific">Acaulospora colombiana</name>
    <dbReference type="NCBI Taxonomy" id="27376"/>
    <lineage>
        <taxon>Eukaryota</taxon>
        <taxon>Fungi</taxon>
        <taxon>Fungi incertae sedis</taxon>
        <taxon>Mucoromycota</taxon>
        <taxon>Glomeromycotina</taxon>
        <taxon>Glomeromycetes</taxon>
        <taxon>Diversisporales</taxon>
        <taxon>Acaulosporaceae</taxon>
        <taxon>Acaulospora</taxon>
    </lineage>
</organism>
<evidence type="ECO:0000313" key="2">
    <source>
        <dbReference type="Proteomes" id="UP000789525"/>
    </source>
</evidence>